<reference evidence="4 5" key="1">
    <citation type="journal article" date="2005" name="Int. J. Syst. Evol. Microbiol.">
        <title>Nitrincola lacisaponensis gen. nov., sp. nov., a novel alkaliphilic bacterium isolated from an alkaline, saline lake.</title>
        <authorList>
            <person name="Dimitriu P.A."/>
            <person name="Shukla S.K."/>
            <person name="Conradt J."/>
            <person name="Marquez M.C."/>
            <person name="Ventosa A."/>
            <person name="Maglia A."/>
            <person name="Peyton B.M."/>
            <person name="Pinkart H.C."/>
            <person name="Mormile M.R."/>
        </authorList>
    </citation>
    <scope>NUCLEOTIDE SEQUENCE [LARGE SCALE GENOMIC DNA]</scope>
    <source>
        <strain evidence="4 5">4CA</strain>
    </source>
</reference>
<protein>
    <submittedName>
        <fullName evidence="4">Che cluster related two-component response regulator</fullName>
    </submittedName>
</protein>
<dbReference type="CDD" id="cd16936">
    <property type="entry name" value="HATPase_RsbW-like"/>
    <property type="match status" value="1"/>
</dbReference>
<dbReference type="Gene3D" id="3.30.565.10">
    <property type="entry name" value="Histidine kinase-like ATPase, C-terminal domain"/>
    <property type="match status" value="1"/>
</dbReference>
<dbReference type="CDD" id="cd00156">
    <property type="entry name" value="REC"/>
    <property type="match status" value="1"/>
</dbReference>
<dbReference type="Proteomes" id="UP000027318">
    <property type="component" value="Unassembled WGS sequence"/>
</dbReference>
<dbReference type="SUPFAM" id="SSF52172">
    <property type="entry name" value="CheY-like"/>
    <property type="match status" value="1"/>
</dbReference>
<feature type="modified residue" description="4-aspartylphosphate" evidence="2">
    <location>
        <position position="64"/>
    </location>
</feature>
<evidence type="ECO:0000256" key="2">
    <source>
        <dbReference type="PROSITE-ProRule" id="PRU00169"/>
    </source>
</evidence>
<dbReference type="Pfam" id="PF13581">
    <property type="entry name" value="HATPase_c_2"/>
    <property type="match status" value="1"/>
</dbReference>
<evidence type="ECO:0000259" key="3">
    <source>
        <dbReference type="PROSITE" id="PS50110"/>
    </source>
</evidence>
<dbReference type="AlphaFoldDB" id="A0A063Y3M9"/>
<dbReference type="InterPro" id="IPR011006">
    <property type="entry name" value="CheY-like_superfamily"/>
</dbReference>
<dbReference type="STRING" id="267850.ADINL_2246"/>
<dbReference type="GO" id="GO:0016791">
    <property type="term" value="F:phosphatase activity"/>
    <property type="evidence" value="ECO:0007669"/>
    <property type="project" value="TreeGrafter"/>
</dbReference>
<dbReference type="InterPro" id="IPR003594">
    <property type="entry name" value="HATPase_dom"/>
</dbReference>
<dbReference type="Gene3D" id="3.40.50.2300">
    <property type="match status" value="1"/>
</dbReference>
<gene>
    <name evidence="4" type="ORF">ADINL_2246</name>
</gene>
<dbReference type="Pfam" id="PF00072">
    <property type="entry name" value="Response_reg"/>
    <property type="match status" value="1"/>
</dbReference>
<keyword evidence="1" id="KW-0378">Hydrolase</keyword>
<dbReference type="SMART" id="SM00331">
    <property type="entry name" value="PP2C_SIG"/>
    <property type="match status" value="1"/>
</dbReference>
<name>A0A063Y3M9_9GAMM</name>
<dbReference type="PANTHER" id="PTHR43156:SF2">
    <property type="entry name" value="STAGE II SPORULATION PROTEIN E"/>
    <property type="match status" value="1"/>
</dbReference>
<accession>A0A063Y3M9</accession>
<evidence type="ECO:0000313" key="5">
    <source>
        <dbReference type="Proteomes" id="UP000027318"/>
    </source>
</evidence>
<dbReference type="EMBL" id="JMSZ01000032">
    <property type="protein sequence ID" value="KDE39117.1"/>
    <property type="molecule type" value="Genomic_DNA"/>
</dbReference>
<evidence type="ECO:0000313" key="4">
    <source>
        <dbReference type="EMBL" id="KDE39117.1"/>
    </source>
</evidence>
<dbReference type="Pfam" id="PF07228">
    <property type="entry name" value="SpoIIE"/>
    <property type="match status" value="1"/>
</dbReference>
<dbReference type="PROSITE" id="PS50110">
    <property type="entry name" value="RESPONSE_REGULATORY"/>
    <property type="match status" value="1"/>
</dbReference>
<dbReference type="GO" id="GO:0000160">
    <property type="term" value="P:phosphorelay signal transduction system"/>
    <property type="evidence" value="ECO:0007669"/>
    <property type="project" value="InterPro"/>
</dbReference>
<dbReference type="Gene3D" id="3.60.40.10">
    <property type="entry name" value="PPM-type phosphatase domain"/>
    <property type="match status" value="1"/>
</dbReference>
<dbReference type="SUPFAM" id="SSF55874">
    <property type="entry name" value="ATPase domain of HSP90 chaperone/DNA topoisomerase II/histidine kinase"/>
    <property type="match status" value="1"/>
</dbReference>
<dbReference type="InterPro" id="IPR052016">
    <property type="entry name" value="Bact_Sigma-Reg"/>
</dbReference>
<proteinExistence type="predicted"/>
<dbReference type="InterPro" id="IPR036890">
    <property type="entry name" value="HATPase_C_sf"/>
</dbReference>
<dbReference type="PANTHER" id="PTHR43156">
    <property type="entry name" value="STAGE II SPORULATION PROTEIN E-RELATED"/>
    <property type="match status" value="1"/>
</dbReference>
<dbReference type="OrthoDB" id="9811749at2"/>
<keyword evidence="5" id="KW-1185">Reference proteome</keyword>
<evidence type="ECO:0000256" key="1">
    <source>
        <dbReference type="ARBA" id="ARBA00022801"/>
    </source>
</evidence>
<comment type="caution">
    <text evidence="4">The sequence shown here is derived from an EMBL/GenBank/DDBJ whole genome shotgun (WGS) entry which is preliminary data.</text>
</comment>
<dbReference type="InterPro" id="IPR001789">
    <property type="entry name" value="Sig_transdc_resp-reg_receiver"/>
</dbReference>
<dbReference type="RefSeq" id="WP_036547814.1">
    <property type="nucleotide sequence ID" value="NZ_JMSZ01000032.1"/>
</dbReference>
<dbReference type="InterPro" id="IPR001932">
    <property type="entry name" value="PPM-type_phosphatase-like_dom"/>
</dbReference>
<sequence>MKYRDVDADRAGVTLLVVEDNPALNALFKNYLVQQQFKVLTALDFDEAMAVIASKESIDIALIDYDLGDRKGLDLIAHFQDREIQQHIPVIVLGSSGDQSALQQCFELGVDDYVVKPVNPLLLSLKIDSLVYNVRLAKIIAEKNEQLQNLITKARLEEEMASHIFYNHLLSRQTRAVKGFNHYLKSSGGFSGDIILARYAPSGSIFILHADATGHGLSATITLMPMVAIFKAMVHKGYRLEPIIREINTRLLEQLPSDRFVAASMVEIDLHHADVKVWNGGMPELLMLDDQHQISHRFCSAHMALGILPDSAFEVRAEHCKLPSDGYLLGYSDGVVEQRDSVGRSFGVGRLLRSIRESEADLLQPLMKALFSHVRSDHFDDDVSMYELRFHQLADPHLLLKPIQSLTQDMKTIAPFEWFLELVGAQVAHQELPSMCNQFLSGMGFDQSICQRCFTIVSELVNNAIDHGILQLTSLLKVGAEGFMAYYQEREQRLAGLTDKDRLGLRLKWCIDDQGLALQIEVQDSGKGYLAEQSQQADVSDTHAFGRGLSLVQRLSSSVEIRQHGTFVRAILR</sequence>
<feature type="domain" description="Response regulatory" evidence="3">
    <location>
        <begin position="14"/>
        <end position="131"/>
    </location>
</feature>
<keyword evidence="2" id="KW-0597">Phosphoprotein</keyword>
<dbReference type="SMART" id="SM00448">
    <property type="entry name" value="REC"/>
    <property type="match status" value="1"/>
</dbReference>
<organism evidence="4 5">
    <name type="scientific">Nitrincola lacisaponensis</name>
    <dbReference type="NCBI Taxonomy" id="267850"/>
    <lineage>
        <taxon>Bacteria</taxon>
        <taxon>Pseudomonadati</taxon>
        <taxon>Pseudomonadota</taxon>
        <taxon>Gammaproteobacteria</taxon>
        <taxon>Oceanospirillales</taxon>
        <taxon>Oceanospirillaceae</taxon>
        <taxon>Nitrincola</taxon>
    </lineage>
</organism>
<dbReference type="InterPro" id="IPR036457">
    <property type="entry name" value="PPM-type-like_dom_sf"/>
</dbReference>